<dbReference type="PANTHER" id="PTHR30561:SF0">
    <property type="entry name" value="GUANIDINIUM EXPORTER"/>
    <property type="match status" value="1"/>
</dbReference>
<gene>
    <name evidence="9" type="ORF">CEY16_10950</name>
</gene>
<evidence type="ECO:0000313" key="9">
    <source>
        <dbReference type="EMBL" id="PKR77248.1"/>
    </source>
</evidence>
<dbReference type="Pfam" id="PF00893">
    <property type="entry name" value="Multi_Drug_Res"/>
    <property type="match status" value="1"/>
</dbReference>
<protein>
    <submittedName>
        <fullName evidence="9">QacE family quaternary ammonium compound efflux SMR transporter</fullName>
    </submittedName>
</protein>
<dbReference type="GO" id="GO:0022857">
    <property type="term" value="F:transmembrane transporter activity"/>
    <property type="evidence" value="ECO:0007669"/>
    <property type="project" value="InterPro"/>
</dbReference>
<keyword evidence="6 8" id="KW-0472">Membrane</keyword>
<feature type="transmembrane region" description="Helical" evidence="8">
    <location>
        <begin position="6"/>
        <end position="25"/>
    </location>
</feature>
<evidence type="ECO:0000256" key="3">
    <source>
        <dbReference type="ARBA" id="ARBA00022475"/>
    </source>
</evidence>
<evidence type="ECO:0000256" key="5">
    <source>
        <dbReference type="ARBA" id="ARBA00022989"/>
    </source>
</evidence>
<accession>A0A2I0QSG3</accession>
<dbReference type="InterPro" id="IPR045324">
    <property type="entry name" value="Small_multidrug_res"/>
</dbReference>
<comment type="caution">
    <text evidence="9">The sequence shown here is derived from an EMBL/GenBank/DDBJ whole genome shotgun (WGS) entry which is preliminary data.</text>
</comment>
<feature type="transmembrane region" description="Helical" evidence="8">
    <location>
        <begin position="32"/>
        <end position="51"/>
    </location>
</feature>
<keyword evidence="5 8" id="KW-1133">Transmembrane helix</keyword>
<dbReference type="PANTHER" id="PTHR30561">
    <property type="entry name" value="SMR FAMILY PROTON-DEPENDENT DRUG EFFLUX TRANSPORTER SUGE"/>
    <property type="match status" value="1"/>
</dbReference>
<feature type="transmembrane region" description="Helical" evidence="8">
    <location>
        <begin position="84"/>
        <end position="103"/>
    </location>
</feature>
<dbReference type="SUPFAM" id="SSF103481">
    <property type="entry name" value="Multidrug resistance efflux transporter EmrE"/>
    <property type="match status" value="1"/>
</dbReference>
<dbReference type="Gene3D" id="1.10.3730.20">
    <property type="match status" value="1"/>
</dbReference>
<sequence length="104" mass="11565">MHWIALIFAGVFEIIGILSINWLHLKKNFSSFLIMVSGFTISFALLSYSMTELSMSVAYSIWTGIGASGSAIIGMLFFNEKATFLRILFIFIIISATMGLKIID</sequence>
<evidence type="ECO:0000256" key="2">
    <source>
        <dbReference type="ARBA" id="ARBA00022448"/>
    </source>
</evidence>
<evidence type="ECO:0000256" key="4">
    <source>
        <dbReference type="ARBA" id="ARBA00022692"/>
    </source>
</evidence>
<dbReference type="Proteomes" id="UP000243524">
    <property type="component" value="Unassembled WGS sequence"/>
</dbReference>
<dbReference type="InterPro" id="IPR037185">
    <property type="entry name" value="EmrE-like"/>
</dbReference>
<evidence type="ECO:0000313" key="10">
    <source>
        <dbReference type="Proteomes" id="UP000243524"/>
    </source>
</evidence>
<evidence type="ECO:0000256" key="1">
    <source>
        <dbReference type="ARBA" id="ARBA00004651"/>
    </source>
</evidence>
<keyword evidence="3" id="KW-1003">Cell membrane</keyword>
<evidence type="ECO:0000256" key="7">
    <source>
        <dbReference type="RuleBase" id="RU003942"/>
    </source>
</evidence>
<keyword evidence="10" id="KW-1185">Reference proteome</keyword>
<comment type="similarity">
    <text evidence="7">Belongs to the drug/metabolite transporter (DMT) superfamily. Small multidrug resistance (SMR) (TC 2.A.7.1) family.</text>
</comment>
<evidence type="ECO:0000256" key="6">
    <source>
        <dbReference type="ARBA" id="ARBA00023136"/>
    </source>
</evidence>
<organism evidence="9 10">
    <name type="scientific">Halalkalibacillus sediminis</name>
    <dbReference type="NCBI Taxonomy" id="2018042"/>
    <lineage>
        <taxon>Bacteria</taxon>
        <taxon>Bacillati</taxon>
        <taxon>Bacillota</taxon>
        <taxon>Bacilli</taxon>
        <taxon>Bacillales</taxon>
        <taxon>Bacillaceae</taxon>
        <taxon>Halalkalibacillus</taxon>
    </lineage>
</organism>
<reference evidence="9 10" key="1">
    <citation type="submission" date="2017-06" db="EMBL/GenBank/DDBJ databases">
        <title>the draft geome sequence of Illustriluteabacillus marina B3227.</title>
        <authorList>
            <person name="He R.-H."/>
            <person name="Du Z.-J."/>
        </authorList>
    </citation>
    <scope>NUCLEOTIDE SEQUENCE [LARGE SCALE GENOMIC DNA]</scope>
    <source>
        <strain evidence="9 10">B3227</strain>
    </source>
</reference>
<feature type="transmembrane region" description="Helical" evidence="8">
    <location>
        <begin position="57"/>
        <end position="77"/>
    </location>
</feature>
<dbReference type="GO" id="GO:0005886">
    <property type="term" value="C:plasma membrane"/>
    <property type="evidence" value="ECO:0007669"/>
    <property type="project" value="UniProtKB-SubCell"/>
</dbReference>
<keyword evidence="4 7" id="KW-0812">Transmembrane</keyword>
<dbReference type="RefSeq" id="WP_101332076.1">
    <property type="nucleotide sequence ID" value="NZ_PJNH01000003.1"/>
</dbReference>
<dbReference type="AlphaFoldDB" id="A0A2I0QSG3"/>
<dbReference type="InterPro" id="IPR000390">
    <property type="entry name" value="Small_drug/metabolite_transptr"/>
</dbReference>
<proteinExistence type="inferred from homology"/>
<dbReference type="OrthoDB" id="21828at2"/>
<name>A0A2I0QSG3_9BACI</name>
<evidence type="ECO:0000256" key="8">
    <source>
        <dbReference type="SAM" id="Phobius"/>
    </source>
</evidence>
<comment type="subcellular location">
    <subcellularLocation>
        <location evidence="1 7">Cell membrane</location>
        <topology evidence="1 7">Multi-pass membrane protein</topology>
    </subcellularLocation>
</comment>
<dbReference type="EMBL" id="PJNH01000003">
    <property type="protein sequence ID" value="PKR77248.1"/>
    <property type="molecule type" value="Genomic_DNA"/>
</dbReference>
<keyword evidence="2" id="KW-0813">Transport</keyword>